<dbReference type="FunFam" id="1.20.1260.60:FF:000002">
    <property type="entry name" value="Vacuolar protein sorting-associated protein IST1"/>
    <property type="match status" value="1"/>
</dbReference>
<comment type="function">
    <text evidence="4">ESCRT-III-like protein involved in cytokinesis, nuclear envelope reassembly and endosomal tubulation. Is required for efficient abscission during cytokinesis. Involved in recruiting VPS4A and/or VPS4B to the midbody of dividing cells. During late anaphase, involved in nuclear envelope reassembly and mitotic spindle disassembly together with the ESCRT-III complex: IST1 acts by mediating the recruitment of SPAST to the nuclear membrane, leading to microtubule severing. Recruited to the reforming nuclear envelope (NE) during anaphase by LEMD2. Regulates early endosomal tubulation together with the ESCRT-III complex by mediating the recruitment of SPAST.</text>
</comment>
<reference evidence="8" key="1">
    <citation type="submission" date="2022-11" db="UniProtKB">
        <authorList>
            <consortium name="WormBaseParasite"/>
        </authorList>
    </citation>
    <scope>IDENTIFICATION</scope>
</reference>
<evidence type="ECO:0000256" key="1">
    <source>
        <dbReference type="ARBA" id="ARBA00005536"/>
    </source>
</evidence>
<dbReference type="PANTHER" id="PTHR12161:SF5">
    <property type="entry name" value="IST1 HOMOLOG"/>
    <property type="match status" value="1"/>
</dbReference>
<dbReference type="InterPro" id="IPR005061">
    <property type="entry name" value="Ist1"/>
</dbReference>
<evidence type="ECO:0000256" key="5">
    <source>
        <dbReference type="ARBA" id="ARBA00046920"/>
    </source>
</evidence>
<feature type="compositionally biased region" description="Low complexity" evidence="6">
    <location>
        <begin position="219"/>
        <end position="232"/>
    </location>
</feature>
<name>A0A914CCS8_9BILA</name>
<dbReference type="WBParaSite" id="ACRNAN_Path_780.g2937.t1">
    <property type="protein sequence ID" value="ACRNAN_Path_780.g2937.t1"/>
    <property type="gene ID" value="ACRNAN_Path_780.g2937"/>
</dbReference>
<feature type="compositionally biased region" description="Pro residues" evidence="6">
    <location>
        <begin position="282"/>
        <end position="293"/>
    </location>
</feature>
<evidence type="ECO:0000256" key="3">
    <source>
        <dbReference type="ARBA" id="ARBA00032374"/>
    </source>
</evidence>
<accession>A0A914CCS8</accession>
<dbReference type="AlphaFoldDB" id="A0A914CCS8"/>
<feature type="region of interest" description="Disordered" evidence="6">
    <location>
        <begin position="213"/>
        <end position="293"/>
    </location>
</feature>
<keyword evidence="7" id="KW-1185">Reference proteome</keyword>
<evidence type="ECO:0000313" key="8">
    <source>
        <dbReference type="WBParaSite" id="ACRNAN_Path_780.g2937.t1"/>
    </source>
</evidence>
<evidence type="ECO:0000256" key="4">
    <source>
        <dbReference type="ARBA" id="ARBA00046124"/>
    </source>
</evidence>
<dbReference type="PANTHER" id="PTHR12161">
    <property type="entry name" value="IST1 FAMILY MEMBER"/>
    <property type="match status" value="1"/>
</dbReference>
<feature type="compositionally biased region" description="Gly residues" evidence="6">
    <location>
        <begin position="233"/>
        <end position="245"/>
    </location>
</feature>
<organism evidence="7 8">
    <name type="scientific">Acrobeloides nanus</name>
    <dbReference type="NCBI Taxonomy" id="290746"/>
    <lineage>
        <taxon>Eukaryota</taxon>
        <taxon>Metazoa</taxon>
        <taxon>Ecdysozoa</taxon>
        <taxon>Nematoda</taxon>
        <taxon>Chromadorea</taxon>
        <taxon>Rhabditida</taxon>
        <taxon>Tylenchina</taxon>
        <taxon>Cephalobomorpha</taxon>
        <taxon>Cephaloboidea</taxon>
        <taxon>Cephalobidae</taxon>
        <taxon>Acrobeloides</taxon>
    </lineage>
</organism>
<evidence type="ECO:0000256" key="2">
    <source>
        <dbReference type="ARBA" id="ARBA00014513"/>
    </source>
</evidence>
<dbReference type="Pfam" id="PF03398">
    <property type="entry name" value="Ist1"/>
    <property type="match status" value="1"/>
</dbReference>
<feature type="compositionally biased region" description="Pro residues" evidence="6">
    <location>
        <begin position="252"/>
        <end position="263"/>
    </location>
</feature>
<sequence length="293" mass="32276">MSIAWGTQYGKLKTNLRLAANRLKLCQKKKTELAMKARTEIADFLIAQKEDRARIRVESIIREDFLVEAYELLEMYCELLLARFGIIQQMKNLDDGIAEAVISLLWVAPRISHEISEFKTISEQLTLKYGKQFAEAARTNQLAEPAKVNPKLIQKLSVNAPSKLLVEKYLIEIAKCAGIDFKPDHKIMREDDDEVAKAEQNLINFMKEEQIGWSGSVGGPDNKNNSNGPPNFGSGGGGGGSGGGSSISAFQYPPPNHEAPRLPPTSMYPAPNAAHHPSVPSFTPPAPPSYNMV</sequence>
<dbReference type="Proteomes" id="UP000887540">
    <property type="component" value="Unplaced"/>
</dbReference>
<dbReference type="InterPro" id="IPR042277">
    <property type="entry name" value="IST1-like"/>
</dbReference>
<comment type="similarity">
    <text evidence="1">Belongs to the IST1 family.</text>
</comment>
<proteinExistence type="inferred from homology"/>
<evidence type="ECO:0000256" key="6">
    <source>
        <dbReference type="SAM" id="MobiDB-lite"/>
    </source>
</evidence>
<comment type="subunit">
    <text evidence="5">Interacts with CHMP1A, CHMP1B, VPS4A and VTA1. Interacts with SPAST, STAMBP, and USP8. May interact with VPS37B. May associate with the ESCRT-I complex. Interacts with MITD1, in competition with VSP4. Interacts with SPART (via MIT domain); leading to the recruitment of SPART to midbodies. Interacts with SPAST.</text>
</comment>
<dbReference type="Gene3D" id="1.20.1260.60">
    <property type="entry name" value="Vacuolar protein sorting-associated protein Ist1"/>
    <property type="match status" value="1"/>
</dbReference>
<protein>
    <recommendedName>
        <fullName evidence="2">IST1 homolog</fullName>
    </recommendedName>
    <alternativeName>
        <fullName evidence="3">Charged multivesicular body protein 8</fullName>
    </alternativeName>
</protein>
<dbReference type="GO" id="GO:0015031">
    <property type="term" value="P:protein transport"/>
    <property type="evidence" value="ECO:0007669"/>
    <property type="project" value="InterPro"/>
</dbReference>
<evidence type="ECO:0000313" key="7">
    <source>
        <dbReference type="Proteomes" id="UP000887540"/>
    </source>
</evidence>